<dbReference type="SUPFAM" id="SSF46689">
    <property type="entry name" value="Homeodomain-like"/>
    <property type="match status" value="1"/>
</dbReference>
<dbReference type="SMART" id="SM00717">
    <property type="entry name" value="SANT"/>
    <property type="match status" value="1"/>
</dbReference>
<accession>A0A5N6MXI1</accession>
<protein>
    <submittedName>
        <fullName evidence="7">Uncharacterized protein</fullName>
    </submittedName>
</protein>
<evidence type="ECO:0000256" key="2">
    <source>
        <dbReference type="ARBA" id="ARBA00023015"/>
    </source>
</evidence>
<keyword evidence="3" id="KW-0804">Transcription</keyword>
<dbReference type="EMBL" id="SZYD01000014">
    <property type="protein sequence ID" value="KAD4179118.1"/>
    <property type="molecule type" value="Genomic_DNA"/>
</dbReference>
<feature type="domain" description="Myb-like" evidence="5">
    <location>
        <begin position="6"/>
        <end position="60"/>
    </location>
</feature>
<dbReference type="InterPro" id="IPR017884">
    <property type="entry name" value="SANT_dom"/>
</dbReference>
<evidence type="ECO:0000256" key="3">
    <source>
        <dbReference type="ARBA" id="ARBA00023163"/>
    </source>
</evidence>
<dbReference type="OrthoDB" id="118550at2759"/>
<reference evidence="7 8" key="1">
    <citation type="submission" date="2019-05" db="EMBL/GenBank/DDBJ databases">
        <title>Mikania micrantha, genome provides insights into the molecular mechanism of rapid growth.</title>
        <authorList>
            <person name="Liu B."/>
        </authorList>
    </citation>
    <scope>NUCLEOTIDE SEQUENCE [LARGE SCALE GENOMIC DNA]</scope>
    <source>
        <strain evidence="7">NLD-2019</strain>
        <tissue evidence="7">Leaf</tissue>
    </source>
</reference>
<evidence type="ECO:0000313" key="8">
    <source>
        <dbReference type="Proteomes" id="UP000326396"/>
    </source>
</evidence>
<comment type="caution">
    <text evidence="7">The sequence shown here is derived from an EMBL/GenBank/DDBJ whole genome shotgun (WGS) entry which is preliminary data.</text>
</comment>
<dbReference type="InterPro" id="IPR001005">
    <property type="entry name" value="SANT/Myb"/>
</dbReference>
<dbReference type="GO" id="GO:0003700">
    <property type="term" value="F:DNA-binding transcription factor activity"/>
    <property type="evidence" value="ECO:0007669"/>
    <property type="project" value="InterPro"/>
</dbReference>
<comment type="subcellular location">
    <subcellularLocation>
        <location evidence="1">Nucleus</location>
    </subcellularLocation>
</comment>
<name>A0A5N6MXI1_9ASTR</name>
<dbReference type="InterPro" id="IPR044636">
    <property type="entry name" value="RADIALIS-like"/>
</dbReference>
<evidence type="ECO:0000256" key="4">
    <source>
        <dbReference type="ARBA" id="ARBA00023242"/>
    </source>
</evidence>
<dbReference type="FunFam" id="1.10.10.60:FF:000154">
    <property type="entry name" value="Transcription factor SRM1"/>
    <property type="match status" value="1"/>
</dbReference>
<dbReference type="PANTHER" id="PTHR43952:SF68">
    <property type="entry name" value="PROTEIN RADIALIS-LIKE 1"/>
    <property type="match status" value="1"/>
</dbReference>
<dbReference type="Proteomes" id="UP000326396">
    <property type="component" value="Linkage Group LG4"/>
</dbReference>
<dbReference type="GO" id="GO:0009908">
    <property type="term" value="P:flower development"/>
    <property type="evidence" value="ECO:0007669"/>
    <property type="project" value="UniProtKB-ARBA"/>
</dbReference>
<dbReference type="Gene3D" id="1.10.10.60">
    <property type="entry name" value="Homeodomain-like"/>
    <property type="match status" value="1"/>
</dbReference>
<dbReference type="InterPro" id="IPR009057">
    <property type="entry name" value="Homeodomain-like_sf"/>
</dbReference>
<feature type="domain" description="SANT" evidence="6">
    <location>
        <begin position="9"/>
        <end position="64"/>
    </location>
</feature>
<keyword evidence="4" id="KW-0539">Nucleus</keyword>
<dbReference type="PROSITE" id="PS51293">
    <property type="entry name" value="SANT"/>
    <property type="match status" value="1"/>
</dbReference>
<keyword evidence="8" id="KW-1185">Reference proteome</keyword>
<dbReference type="AlphaFoldDB" id="A0A5N6MXI1"/>
<gene>
    <name evidence="7" type="ORF">E3N88_27709</name>
</gene>
<proteinExistence type="predicted"/>
<organism evidence="7 8">
    <name type="scientific">Mikania micrantha</name>
    <name type="common">bitter vine</name>
    <dbReference type="NCBI Taxonomy" id="192012"/>
    <lineage>
        <taxon>Eukaryota</taxon>
        <taxon>Viridiplantae</taxon>
        <taxon>Streptophyta</taxon>
        <taxon>Embryophyta</taxon>
        <taxon>Tracheophyta</taxon>
        <taxon>Spermatophyta</taxon>
        <taxon>Magnoliopsida</taxon>
        <taxon>eudicotyledons</taxon>
        <taxon>Gunneridae</taxon>
        <taxon>Pentapetalae</taxon>
        <taxon>asterids</taxon>
        <taxon>campanulids</taxon>
        <taxon>Asterales</taxon>
        <taxon>Asteraceae</taxon>
        <taxon>Asteroideae</taxon>
        <taxon>Heliantheae alliance</taxon>
        <taxon>Eupatorieae</taxon>
        <taxon>Mikania</taxon>
    </lineage>
</organism>
<evidence type="ECO:0000259" key="6">
    <source>
        <dbReference type="PROSITE" id="PS51293"/>
    </source>
</evidence>
<dbReference type="GO" id="GO:0048262">
    <property type="term" value="P:determination of dorsal/ventral asymmetry"/>
    <property type="evidence" value="ECO:0007669"/>
    <property type="project" value="UniProtKB-ARBA"/>
</dbReference>
<evidence type="ECO:0000259" key="5">
    <source>
        <dbReference type="PROSITE" id="PS50090"/>
    </source>
</evidence>
<dbReference type="GO" id="GO:0005634">
    <property type="term" value="C:nucleus"/>
    <property type="evidence" value="ECO:0007669"/>
    <property type="project" value="UniProtKB-SubCell"/>
</dbReference>
<evidence type="ECO:0000313" key="7">
    <source>
        <dbReference type="EMBL" id="KAD4179118.1"/>
    </source>
</evidence>
<sequence>MASSSTPSHGSGSWTVKQNKDFEEALAVFDKDTPDRWHNVAKAVGGKTAEEVKRHYEILVEDVKHIESGQVPFPNYKTTNVARSRGYDSPCHTRNECPEYQQFCEHVKQQIYQSDYYYQDLLEASYYPHSSDYQIGFILGADHKSKTQSSNNYELFSYQSEDEARIARLELRIYKIDEYLSAPNRSVQHVHYLEMKCKYLKMKIQIEESISPLQEDIKSY</sequence>
<dbReference type="CDD" id="cd00167">
    <property type="entry name" value="SANT"/>
    <property type="match status" value="1"/>
</dbReference>
<evidence type="ECO:0000256" key="1">
    <source>
        <dbReference type="ARBA" id="ARBA00004123"/>
    </source>
</evidence>
<keyword evidence="2" id="KW-0805">Transcription regulation</keyword>
<dbReference type="PROSITE" id="PS50090">
    <property type="entry name" value="MYB_LIKE"/>
    <property type="match status" value="1"/>
</dbReference>
<dbReference type="PANTHER" id="PTHR43952">
    <property type="entry name" value="MYB FAMILY TRANSCRIPTION FACTOR-RELATED"/>
    <property type="match status" value="1"/>
</dbReference>